<dbReference type="PRINTS" id="PR00455">
    <property type="entry name" value="HTHTETR"/>
</dbReference>
<dbReference type="EMBL" id="JACJVP010000001">
    <property type="protein sequence ID" value="MBB6669078.1"/>
    <property type="molecule type" value="Genomic_DNA"/>
</dbReference>
<organism evidence="6 7">
    <name type="scientific">Cohnella nanjingensis</name>
    <dbReference type="NCBI Taxonomy" id="1387779"/>
    <lineage>
        <taxon>Bacteria</taxon>
        <taxon>Bacillati</taxon>
        <taxon>Bacillota</taxon>
        <taxon>Bacilli</taxon>
        <taxon>Bacillales</taxon>
        <taxon>Paenibacillaceae</taxon>
        <taxon>Cohnella</taxon>
    </lineage>
</organism>
<dbReference type="PANTHER" id="PTHR30055:SF234">
    <property type="entry name" value="HTH-TYPE TRANSCRIPTIONAL REGULATOR BETI"/>
    <property type="match status" value="1"/>
</dbReference>
<evidence type="ECO:0000256" key="1">
    <source>
        <dbReference type="ARBA" id="ARBA00023015"/>
    </source>
</evidence>
<dbReference type="InterPro" id="IPR009057">
    <property type="entry name" value="Homeodomain-like_sf"/>
</dbReference>
<evidence type="ECO:0000256" key="3">
    <source>
        <dbReference type="ARBA" id="ARBA00023163"/>
    </source>
</evidence>
<keyword evidence="3" id="KW-0804">Transcription</keyword>
<dbReference type="AlphaFoldDB" id="A0A7X0RKD4"/>
<dbReference type="Proteomes" id="UP000547209">
    <property type="component" value="Unassembled WGS sequence"/>
</dbReference>
<evidence type="ECO:0000313" key="6">
    <source>
        <dbReference type="EMBL" id="MBB6669078.1"/>
    </source>
</evidence>
<dbReference type="InterPro" id="IPR023772">
    <property type="entry name" value="DNA-bd_HTH_TetR-type_CS"/>
</dbReference>
<evidence type="ECO:0000313" key="7">
    <source>
        <dbReference type="Proteomes" id="UP000547209"/>
    </source>
</evidence>
<dbReference type="RefSeq" id="WP_185140529.1">
    <property type="nucleotide sequence ID" value="NZ_JACJVP010000001.1"/>
</dbReference>
<dbReference type="PROSITE" id="PS50977">
    <property type="entry name" value="HTH_TETR_2"/>
    <property type="match status" value="1"/>
</dbReference>
<sequence>MRRTQAETNETIRKLIEAARAVFTERGYAPSSLEEIAQRAEVTRGAVYHHFGNKKELFRVVLESVQQEIGERVEREALKRGEPWEQLEAGCIAFVTAAVDPSMKRILLEDGPAAVGWETWREMDERNAVRHLREQLQDMKDQGLLRPVSVEALTHFLSGALNEMTLWIAEANDLPRAMTEIRAVLEGCLAGFKLPHGSDRPIA</sequence>
<keyword evidence="2 4" id="KW-0238">DNA-binding</keyword>
<dbReference type="PROSITE" id="PS01081">
    <property type="entry name" value="HTH_TETR_1"/>
    <property type="match status" value="1"/>
</dbReference>
<protein>
    <submittedName>
        <fullName evidence="6">TetR/AcrR family transcriptional regulator</fullName>
    </submittedName>
</protein>
<dbReference type="InterPro" id="IPR001647">
    <property type="entry name" value="HTH_TetR"/>
</dbReference>
<keyword evidence="1" id="KW-0805">Transcription regulation</keyword>
<dbReference type="GO" id="GO:0003700">
    <property type="term" value="F:DNA-binding transcription factor activity"/>
    <property type="evidence" value="ECO:0007669"/>
    <property type="project" value="TreeGrafter"/>
</dbReference>
<evidence type="ECO:0000256" key="4">
    <source>
        <dbReference type="PROSITE-ProRule" id="PRU00335"/>
    </source>
</evidence>
<comment type="caution">
    <text evidence="6">The sequence shown here is derived from an EMBL/GenBank/DDBJ whole genome shotgun (WGS) entry which is preliminary data.</text>
</comment>
<dbReference type="GO" id="GO:0000976">
    <property type="term" value="F:transcription cis-regulatory region binding"/>
    <property type="evidence" value="ECO:0007669"/>
    <property type="project" value="TreeGrafter"/>
</dbReference>
<dbReference type="Gene3D" id="1.10.357.10">
    <property type="entry name" value="Tetracycline Repressor, domain 2"/>
    <property type="match status" value="1"/>
</dbReference>
<dbReference type="InterPro" id="IPR049484">
    <property type="entry name" value="Rv0078-like_C"/>
</dbReference>
<dbReference type="InterPro" id="IPR050109">
    <property type="entry name" value="HTH-type_TetR-like_transc_reg"/>
</dbReference>
<proteinExistence type="predicted"/>
<feature type="domain" description="HTH tetR-type" evidence="5">
    <location>
        <begin position="9"/>
        <end position="69"/>
    </location>
</feature>
<dbReference type="Pfam" id="PF21351">
    <property type="entry name" value="TetR_C_41"/>
    <property type="match status" value="1"/>
</dbReference>
<evidence type="ECO:0000259" key="5">
    <source>
        <dbReference type="PROSITE" id="PS50977"/>
    </source>
</evidence>
<dbReference type="Pfam" id="PF00440">
    <property type="entry name" value="TetR_N"/>
    <property type="match status" value="1"/>
</dbReference>
<evidence type="ECO:0000256" key="2">
    <source>
        <dbReference type="ARBA" id="ARBA00023125"/>
    </source>
</evidence>
<reference evidence="6 7" key="1">
    <citation type="submission" date="2020-08" db="EMBL/GenBank/DDBJ databases">
        <title>Cohnella phylogeny.</title>
        <authorList>
            <person name="Dunlap C."/>
        </authorList>
    </citation>
    <scope>NUCLEOTIDE SEQUENCE [LARGE SCALE GENOMIC DNA]</scope>
    <source>
        <strain evidence="6 7">DSM 28246</strain>
    </source>
</reference>
<keyword evidence="7" id="KW-1185">Reference proteome</keyword>
<feature type="DNA-binding region" description="H-T-H motif" evidence="4">
    <location>
        <begin position="32"/>
        <end position="51"/>
    </location>
</feature>
<gene>
    <name evidence="6" type="ORF">H7C19_00095</name>
</gene>
<name>A0A7X0RKD4_9BACL</name>
<dbReference type="PANTHER" id="PTHR30055">
    <property type="entry name" value="HTH-TYPE TRANSCRIPTIONAL REGULATOR RUTR"/>
    <property type="match status" value="1"/>
</dbReference>
<dbReference type="SUPFAM" id="SSF46689">
    <property type="entry name" value="Homeodomain-like"/>
    <property type="match status" value="1"/>
</dbReference>
<accession>A0A7X0RKD4</accession>